<evidence type="ECO:0000313" key="3">
    <source>
        <dbReference type="Proteomes" id="UP000619376"/>
    </source>
</evidence>
<dbReference type="PANTHER" id="PTHR43649:SF12">
    <property type="entry name" value="DIACETYLCHITOBIOSE BINDING PROTEIN DASA"/>
    <property type="match status" value="1"/>
</dbReference>
<dbReference type="Proteomes" id="UP000619376">
    <property type="component" value="Unassembled WGS sequence"/>
</dbReference>
<keyword evidence="1" id="KW-0732">Signal</keyword>
<dbReference type="InterPro" id="IPR050490">
    <property type="entry name" value="Bact_solute-bd_prot1"/>
</dbReference>
<gene>
    <name evidence="2" type="ORF">GCM10017781_33200</name>
</gene>
<feature type="signal peptide" evidence="1">
    <location>
        <begin position="1"/>
        <end position="33"/>
    </location>
</feature>
<dbReference type="EMBL" id="BNAJ01000009">
    <property type="protein sequence ID" value="GHF54260.1"/>
    <property type="molecule type" value="Genomic_DNA"/>
</dbReference>
<name>A0ABQ3JQZ8_9DEIO</name>
<feature type="chain" id="PRO_5047442725" evidence="1">
    <location>
        <begin position="34"/>
        <end position="435"/>
    </location>
</feature>
<dbReference type="Pfam" id="PF13416">
    <property type="entry name" value="SBP_bac_8"/>
    <property type="match status" value="1"/>
</dbReference>
<dbReference type="SUPFAM" id="SSF53850">
    <property type="entry name" value="Periplasmic binding protein-like II"/>
    <property type="match status" value="1"/>
</dbReference>
<sequence>MKPPYSVPEDTMRRTLTIAAALTATLAASLAQAKNITVWVIDGTSERPYFLQLEKAFNAANSSKGITAKVTPIPNINDALKAGFLSKKLPDVIMLDGPNMANYVWSGQLAPLNPYLDKALLSDLLPAIKDQGTYSPDGKMYSISPYDSTVLLWGNKKYLKEAGVRIPTSVKDAWTLTEFQDALSKLSKVKGVTWPLDLKLNYSGEWLSYGFAPFLQSCGADLINRKTWQATGTVNSPAAIKILTTLQDWKKKNWIVPQSGGDNRFFGDKTAALVWVGNWMWRDHKAGLKDDLVLIPAPKFCGNKQASPNGGWSWAIPASSANKADAGTFINFAMSTNQVAQYADITGYIPARKSATPLSKVYGKGGEGELMAEQAAAIAVVRPVHPAYPVISKSFGDAVLNILNGADVKSELDKAADAIDKDIAANKGYPPFNKK</sequence>
<dbReference type="InterPro" id="IPR006059">
    <property type="entry name" value="SBP"/>
</dbReference>
<evidence type="ECO:0000256" key="1">
    <source>
        <dbReference type="SAM" id="SignalP"/>
    </source>
</evidence>
<dbReference type="PANTHER" id="PTHR43649">
    <property type="entry name" value="ARABINOSE-BINDING PROTEIN-RELATED"/>
    <property type="match status" value="1"/>
</dbReference>
<dbReference type="Gene3D" id="3.40.190.10">
    <property type="entry name" value="Periplasmic binding protein-like II"/>
    <property type="match status" value="1"/>
</dbReference>
<protein>
    <submittedName>
        <fullName evidence="2">Sugar ABC transporter substrate-binding protein</fullName>
    </submittedName>
</protein>
<proteinExistence type="predicted"/>
<organism evidence="2 3">
    <name type="scientific">Deinococcus metalli</name>
    <dbReference type="NCBI Taxonomy" id="1141878"/>
    <lineage>
        <taxon>Bacteria</taxon>
        <taxon>Thermotogati</taxon>
        <taxon>Deinococcota</taxon>
        <taxon>Deinococci</taxon>
        <taxon>Deinococcales</taxon>
        <taxon>Deinococcaceae</taxon>
        <taxon>Deinococcus</taxon>
    </lineage>
</organism>
<comment type="caution">
    <text evidence="2">The sequence shown here is derived from an EMBL/GenBank/DDBJ whole genome shotgun (WGS) entry which is preliminary data.</text>
</comment>
<reference evidence="3" key="1">
    <citation type="journal article" date="2019" name="Int. J. Syst. Evol. Microbiol.">
        <title>The Global Catalogue of Microorganisms (GCM) 10K type strain sequencing project: providing services to taxonomists for standard genome sequencing and annotation.</title>
        <authorList>
            <consortium name="The Broad Institute Genomics Platform"/>
            <consortium name="The Broad Institute Genome Sequencing Center for Infectious Disease"/>
            <person name="Wu L."/>
            <person name="Ma J."/>
        </authorList>
    </citation>
    <scope>NUCLEOTIDE SEQUENCE [LARGE SCALE GENOMIC DNA]</scope>
    <source>
        <strain evidence="3">CGMCC 1.18437</strain>
    </source>
</reference>
<accession>A0ABQ3JQZ8</accession>
<evidence type="ECO:0000313" key="2">
    <source>
        <dbReference type="EMBL" id="GHF54260.1"/>
    </source>
</evidence>
<dbReference type="CDD" id="cd13585">
    <property type="entry name" value="PBP2_TMBP_like"/>
    <property type="match status" value="1"/>
</dbReference>
<keyword evidence="3" id="KW-1185">Reference proteome</keyword>